<evidence type="ECO:0000313" key="2">
    <source>
        <dbReference type="EMBL" id="GGX35117.1"/>
    </source>
</evidence>
<feature type="domain" description="Chemoreceptor zinc-binding" evidence="1">
    <location>
        <begin position="10"/>
        <end position="75"/>
    </location>
</feature>
<comment type="caution">
    <text evidence="2">The sequence shown here is derived from an EMBL/GenBank/DDBJ whole genome shotgun (WGS) entry which is preliminary data.</text>
</comment>
<dbReference type="Gene3D" id="1.20.120.30">
    <property type="entry name" value="Aspartate receptor, ligand-binding domain"/>
    <property type="match status" value="1"/>
</dbReference>
<accession>A0ABQ2XVK8</accession>
<dbReference type="InterPro" id="IPR025991">
    <property type="entry name" value="Chemoreceptor_zinc-bind_dom"/>
</dbReference>
<proteinExistence type="predicted"/>
<keyword evidence="3" id="KW-1185">Reference proteome</keyword>
<dbReference type="Proteomes" id="UP000653343">
    <property type="component" value="Unassembled WGS sequence"/>
</dbReference>
<gene>
    <name evidence="2" type="ORF">GCM10010946_10560</name>
</gene>
<evidence type="ECO:0000259" key="1">
    <source>
        <dbReference type="Pfam" id="PF13682"/>
    </source>
</evidence>
<dbReference type="Pfam" id="PF13682">
    <property type="entry name" value="CZB"/>
    <property type="match status" value="1"/>
</dbReference>
<protein>
    <recommendedName>
        <fullName evidence="1">Chemoreceptor zinc-binding domain-containing protein</fullName>
    </recommendedName>
</protein>
<dbReference type="EMBL" id="BMYU01000002">
    <property type="protein sequence ID" value="GGX35117.1"/>
    <property type="molecule type" value="Genomic_DNA"/>
</dbReference>
<evidence type="ECO:0000313" key="3">
    <source>
        <dbReference type="Proteomes" id="UP000653343"/>
    </source>
</evidence>
<organism evidence="2 3">
    <name type="scientific">Undibacterium squillarum</name>
    <dbReference type="NCBI Taxonomy" id="1131567"/>
    <lineage>
        <taxon>Bacteria</taxon>
        <taxon>Pseudomonadati</taxon>
        <taxon>Pseudomonadota</taxon>
        <taxon>Betaproteobacteria</taxon>
        <taxon>Burkholderiales</taxon>
        <taxon>Oxalobacteraceae</taxon>
        <taxon>Undibacterium</taxon>
    </lineage>
</organism>
<reference evidence="3" key="1">
    <citation type="journal article" date="2019" name="Int. J. Syst. Evol. Microbiol.">
        <title>The Global Catalogue of Microorganisms (GCM) 10K type strain sequencing project: providing services to taxonomists for standard genome sequencing and annotation.</title>
        <authorList>
            <consortium name="The Broad Institute Genomics Platform"/>
            <consortium name="The Broad Institute Genome Sequencing Center for Infectious Disease"/>
            <person name="Wu L."/>
            <person name="Ma J."/>
        </authorList>
    </citation>
    <scope>NUCLEOTIDE SEQUENCE [LARGE SCALE GENOMIC DNA]</scope>
    <source>
        <strain evidence="3">KCTC 23917</strain>
    </source>
</reference>
<name>A0ABQ2XVK8_9BURK</name>
<sequence>MNLDNAVETHAQWKAKLRTAIVRHEQLDLATLSRDDCCELGQWLHGPGKRNYGQFPAHQDCVQKHLAFHREVSKIAKAVNAQQFELAERLLSAGTEYTKASSALSVSFLRLRKEAGI</sequence>